<dbReference type="InterPro" id="IPR006059">
    <property type="entry name" value="SBP"/>
</dbReference>
<evidence type="ECO:0000313" key="3">
    <source>
        <dbReference type="Proteomes" id="UP001596328"/>
    </source>
</evidence>
<dbReference type="AlphaFoldDB" id="A0ABD5S0G5"/>
<dbReference type="Proteomes" id="UP001596328">
    <property type="component" value="Unassembled WGS sequence"/>
</dbReference>
<dbReference type="Pfam" id="PF13416">
    <property type="entry name" value="SBP_bac_8"/>
    <property type="match status" value="1"/>
</dbReference>
<keyword evidence="3" id="KW-1185">Reference proteome</keyword>
<organism evidence="2 3">
    <name type="scientific">Halobium palmae</name>
    <dbReference type="NCBI Taxonomy" id="1776492"/>
    <lineage>
        <taxon>Archaea</taxon>
        <taxon>Methanobacteriati</taxon>
        <taxon>Methanobacteriota</taxon>
        <taxon>Stenosarchaea group</taxon>
        <taxon>Halobacteria</taxon>
        <taxon>Halobacteriales</taxon>
        <taxon>Haloferacaceae</taxon>
        <taxon>Halobium</taxon>
    </lineage>
</organism>
<dbReference type="InterPro" id="IPR005948">
    <property type="entry name" value="ThiB-like"/>
</dbReference>
<proteinExistence type="predicted"/>
<protein>
    <submittedName>
        <fullName evidence="2">Thiamine ABC transporter substrate binding subunit</fullName>
    </submittedName>
</protein>
<name>A0ABD5S0G5_9EURY</name>
<sequence length="336" mass="37288">CVSAPTGSGGEADTIRVGTYQAFVDAPSTSAGEWVKEEFESRTDKTLEWVVRENELNEFIQRRQRGASMDADAYLGVTPQDLVRANAALSDDRPLFEGVDTSQVENAGNIVEAYRFDPQNRVLPTGASYVCIVYDEGEVEPPTSFDDLLTSDYADSLLLSNPESTATGLDFLLWSIKAKGADAYLDYWTELLDNGVRVLGSWSDAYAAYSEGEAPMVVSFSTDQVYAAAEDQDMSRHQIAFLNDQGYAYVDGVGKFATTERDSLVQRFVNFMLEPDVQRETAVQNVGIPTVSNASLPEQYQQYVHVPDEPVQFEYDALAANMQTWRDDWARMAASR</sequence>
<reference evidence="2 3" key="1">
    <citation type="journal article" date="2019" name="Int. J. Syst. Evol. Microbiol.">
        <title>The Global Catalogue of Microorganisms (GCM) 10K type strain sequencing project: providing services to taxonomists for standard genome sequencing and annotation.</title>
        <authorList>
            <consortium name="The Broad Institute Genomics Platform"/>
            <consortium name="The Broad Institute Genome Sequencing Center for Infectious Disease"/>
            <person name="Wu L."/>
            <person name="Ma J."/>
        </authorList>
    </citation>
    <scope>NUCLEOTIDE SEQUENCE [LARGE SCALE GENOMIC DNA]</scope>
    <source>
        <strain evidence="2 3">NBRC 111368</strain>
    </source>
</reference>
<accession>A0ABD5S0G5</accession>
<dbReference type="PANTHER" id="PTHR30006:SF2">
    <property type="entry name" value="ABC TRANSPORTER SUBSTRATE-BINDING PROTEIN"/>
    <property type="match status" value="1"/>
</dbReference>
<comment type="caution">
    <text evidence="2">The sequence shown here is derived from an EMBL/GenBank/DDBJ whole genome shotgun (WGS) entry which is preliminary data.</text>
</comment>
<dbReference type="PANTHER" id="PTHR30006">
    <property type="entry name" value="THIAMINE-BINDING PERIPLASMIC PROTEIN-RELATED"/>
    <property type="match status" value="1"/>
</dbReference>
<keyword evidence="1" id="KW-0732">Signal</keyword>
<evidence type="ECO:0000313" key="2">
    <source>
        <dbReference type="EMBL" id="MFC6725050.1"/>
    </source>
</evidence>
<gene>
    <name evidence="2" type="ORF">ACFQE1_11840</name>
</gene>
<dbReference type="Gene3D" id="3.40.190.10">
    <property type="entry name" value="Periplasmic binding protein-like II"/>
    <property type="match status" value="2"/>
</dbReference>
<feature type="non-terminal residue" evidence="2">
    <location>
        <position position="1"/>
    </location>
</feature>
<dbReference type="NCBIfam" id="TIGR01254">
    <property type="entry name" value="sfuA"/>
    <property type="match status" value="1"/>
</dbReference>
<evidence type="ECO:0000256" key="1">
    <source>
        <dbReference type="ARBA" id="ARBA00022729"/>
    </source>
</evidence>
<dbReference type="EMBL" id="JBHSWU010000369">
    <property type="protein sequence ID" value="MFC6725050.1"/>
    <property type="molecule type" value="Genomic_DNA"/>
</dbReference>
<dbReference type="SUPFAM" id="SSF53850">
    <property type="entry name" value="Periplasmic binding protein-like II"/>
    <property type="match status" value="1"/>
</dbReference>